<keyword evidence="9 13" id="KW-0460">Magnesium</keyword>
<accession>A0A2G0V792</accession>
<keyword evidence="8 13" id="KW-0067">ATP-binding</keyword>
<evidence type="ECO:0000256" key="7">
    <source>
        <dbReference type="ARBA" id="ARBA00022741"/>
    </source>
</evidence>
<dbReference type="Gene3D" id="3.30.930.10">
    <property type="entry name" value="Bira Bifunctional Protein, Domain 2"/>
    <property type="match status" value="1"/>
</dbReference>
<protein>
    <recommendedName>
        <fullName evidence="13">Phenylalanine--tRNA ligase alpha subunit</fullName>
        <ecNumber evidence="13">6.1.1.20</ecNumber>
    </recommendedName>
    <alternativeName>
        <fullName evidence="13">Phenylalanyl-tRNA synthetase alpha subunit</fullName>
        <shortName evidence="13">PheRS</shortName>
    </alternativeName>
</protein>
<dbReference type="PROSITE" id="PS50862">
    <property type="entry name" value="AA_TRNA_LIGASE_II"/>
    <property type="match status" value="1"/>
</dbReference>
<dbReference type="NCBIfam" id="TIGR00468">
    <property type="entry name" value="pheS"/>
    <property type="match status" value="1"/>
</dbReference>
<dbReference type="InterPro" id="IPR004188">
    <property type="entry name" value="Phe-tRNA_ligase_II_N"/>
</dbReference>
<dbReference type="EC" id="6.1.1.20" evidence="13"/>
<evidence type="ECO:0000256" key="6">
    <source>
        <dbReference type="ARBA" id="ARBA00022723"/>
    </source>
</evidence>
<reference evidence="15 16" key="1">
    <citation type="journal article" date="2017" name="ISME J.">
        <title>Tremblaya phenacola PPER: an evolutionary beta-gammaproteobacterium collage.</title>
        <authorList>
            <person name="Gil R."/>
            <person name="Vargas-Chavez C."/>
            <person name="Lopez-Madrigal S."/>
            <person name="Santos-Garcia D."/>
            <person name="Latorre A."/>
            <person name="Moya A."/>
        </authorList>
    </citation>
    <scope>NUCLEOTIDE SEQUENCE [LARGE SCALE GENOMIC DNA]</scope>
    <source>
        <strain evidence="15 16">PPER</strain>
    </source>
</reference>
<dbReference type="InterPro" id="IPR045864">
    <property type="entry name" value="aa-tRNA-synth_II/BPL/LPL"/>
</dbReference>
<comment type="caution">
    <text evidence="15">The sequence shown here is derived from an EMBL/GenBank/DDBJ whole genome shotgun (WGS) entry which is preliminary data.</text>
</comment>
<dbReference type="GO" id="GO:0005737">
    <property type="term" value="C:cytoplasm"/>
    <property type="evidence" value="ECO:0007669"/>
    <property type="project" value="UniProtKB-SubCell"/>
</dbReference>
<name>A0A2G0V792_9PROT</name>
<evidence type="ECO:0000259" key="14">
    <source>
        <dbReference type="PROSITE" id="PS50862"/>
    </source>
</evidence>
<dbReference type="GO" id="GO:0005524">
    <property type="term" value="F:ATP binding"/>
    <property type="evidence" value="ECO:0007669"/>
    <property type="project" value="UniProtKB-UniRule"/>
</dbReference>
<sequence length="324" mass="37530">MLFLHKLLLHIKLYIYKPNTIKELEVVRINFIGKKGVISNLLKFLNKLSILKRSIFGIIVNESKQITQLLFTNRKSIIESLTLEERAKEEVDSSLPGRTITIGSLHPITDIISKSERFFLKLGFIAMSGIEIEDAFHNFEVLNIPKYHPSRTDHATFWLTKKLLLRTQASNMQSRLLTTQKIPIKVISSGRVYRNDYNKTHTPTFHQMEGFLVDKTISYSNLKTIVRDFIWFLFNNKINLRFRPSYFPFTILSTEVDLLSSTGTWIEVLGCGMIHPKILNNANISSNYAGLAFGIGIERLAMLYYNMNDIRLLYDNDLRFLKQC</sequence>
<dbReference type="OrthoDB" id="9800719at2"/>
<evidence type="ECO:0000313" key="16">
    <source>
        <dbReference type="Proteomes" id="UP000222818"/>
    </source>
</evidence>
<dbReference type="SUPFAM" id="SSF55681">
    <property type="entry name" value="Class II aaRS and biotin synthetases"/>
    <property type="match status" value="1"/>
</dbReference>
<comment type="similarity">
    <text evidence="2 13">Belongs to the class-II aminoacyl-tRNA synthetase family. Phe-tRNA synthetase alpha subunit type 1 subfamily.</text>
</comment>
<organism evidence="15 16">
    <name type="scientific">Candidatus Tremblayella phenacoccinincola</name>
    <dbReference type="NCBI Taxonomy" id="1010676"/>
    <lineage>
        <taxon>Bacteria</taxon>
        <taxon>Pseudomonadati</taxon>
        <taxon>Pseudomonadota</taxon>
        <taxon>Betaproteobacteria</taxon>
        <taxon>Candidatus Tremblayella</taxon>
    </lineage>
</organism>
<comment type="subunit">
    <text evidence="3 13">Tetramer of two alpha and two beta subunits.</text>
</comment>
<keyword evidence="4 13" id="KW-0963">Cytoplasm</keyword>
<keyword evidence="5 13" id="KW-0436">Ligase</keyword>
<comment type="catalytic activity">
    <reaction evidence="12 13">
        <text>tRNA(Phe) + L-phenylalanine + ATP = L-phenylalanyl-tRNA(Phe) + AMP + diphosphate + H(+)</text>
        <dbReference type="Rhea" id="RHEA:19413"/>
        <dbReference type="Rhea" id="RHEA-COMP:9668"/>
        <dbReference type="Rhea" id="RHEA-COMP:9699"/>
        <dbReference type="ChEBI" id="CHEBI:15378"/>
        <dbReference type="ChEBI" id="CHEBI:30616"/>
        <dbReference type="ChEBI" id="CHEBI:33019"/>
        <dbReference type="ChEBI" id="CHEBI:58095"/>
        <dbReference type="ChEBI" id="CHEBI:78442"/>
        <dbReference type="ChEBI" id="CHEBI:78531"/>
        <dbReference type="ChEBI" id="CHEBI:456215"/>
        <dbReference type="EC" id="6.1.1.20"/>
    </reaction>
</comment>
<dbReference type="InterPro" id="IPR002319">
    <property type="entry name" value="Phenylalanyl-tRNA_Synthase"/>
</dbReference>
<dbReference type="InterPro" id="IPR006195">
    <property type="entry name" value="aa-tRNA-synth_II"/>
</dbReference>
<evidence type="ECO:0000256" key="9">
    <source>
        <dbReference type="ARBA" id="ARBA00022842"/>
    </source>
</evidence>
<evidence type="ECO:0000256" key="2">
    <source>
        <dbReference type="ARBA" id="ARBA00010207"/>
    </source>
</evidence>
<evidence type="ECO:0000256" key="1">
    <source>
        <dbReference type="ARBA" id="ARBA00004496"/>
    </source>
</evidence>
<evidence type="ECO:0000313" key="15">
    <source>
        <dbReference type="EMBL" id="PHN16340.1"/>
    </source>
</evidence>
<evidence type="ECO:0000256" key="8">
    <source>
        <dbReference type="ARBA" id="ARBA00022840"/>
    </source>
</evidence>
<keyword evidence="6 13" id="KW-0479">Metal-binding</keyword>
<comment type="subcellular location">
    <subcellularLocation>
        <location evidence="1 13">Cytoplasm</location>
    </subcellularLocation>
</comment>
<keyword evidence="11 13" id="KW-0030">Aminoacyl-tRNA synthetase</keyword>
<dbReference type="Pfam" id="PF01409">
    <property type="entry name" value="tRNA-synt_2d"/>
    <property type="match status" value="1"/>
</dbReference>
<dbReference type="GO" id="GO:0004826">
    <property type="term" value="F:phenylalanine-tRNA ligase activity"/>
    <property type="evidence" value="ECO:0007669"/>
    <property type="project" value="UniProtKB-UniRule"/>
</dbReference>
<gene>
    <name evidence="13 15" type="primary">pheS</name>
    <name evidence="15" type="ORF">TPPER_00045</name>
</gene>
<evidence type="ECO:0000256" key="12">
    <source>
        <dbReference type="ARBA" id="ARBA00049255"/>
    </source>
</evidence>
<dbReference type="Pfam" id="PF02912">
    <property type="entry name" value="Phe_tRNA-synt_N"/>
    <property type="match status" value="1"/>
</dbReference>
<evidence type="ECO:0000256" key="4">
    <source>
        <dbReference type="ARBA" id="ARBA00022490"/>
    </source>
</evidence>
<keyword evidence="7 13" id="KW-0547">Nucleotide-binding</keyword>
<dbReference type="Proteomes" id="UP000222818">
    <property type="component" value="Unassembled WGS sequence"/>
</dbReference>
<dbReference type="PANTHER" id="PTHR11538:SF41">
    <property type="entry name" value="PHENYLALANINE--TRNA LIGASE, MITOCHONDRIAL"/>
    <property type="match status" value="1"/>
</dbReference>
<dbReference type="GO" id="GO:0006432">
    <property type="term" value="P:phenylalanyl-tRNA aminoacylation"/>
    <property type="evidence" value="ECO:0007669"/>
    <property type="project" value="UniProtKB-UniRule"/>
</dbReference>
<comment type="cofactor">
    <cofactor evidence="13">
        <name>Mg(2+)</name>
        <dbReference type="ChEBI" id="CHEBI:18420"/>
    </cofactor>
    <text evidence="13">Binds 2 magnesium ions per tetramer.</text>
</comment>
<dbReference type="InterPro" id="IPR022911">
    <property type="entry name" value="Phe_tRNA_ligase_alpha1_bac"/>
</dbReference>
<dbReference type="InterPro" id="IPR010978">
    <property type="entry name" value="tRNA-bd_arm"/>
</dbReference>
<dbReference type="RefSeq" id="WP_099336789.1">
    <property type="nucleotide sequence ID" value="NZ_MKGN01000004.1"/>
</dbReference>
<keyword evidence="10 13" id="KW-0648">Protein biosynthesis</keyword>
<evidence type="ECO:0000256" key="10">
    <source>
        <dbReference type="ARBA" id="ARBA00022917"/>
    </source>
</evidence>
<evidence type="ECO:0000256" key="5">
    <source>
        <dbReference type="ARBA" id="ARBA00022598"/>
    </source>
</evidence>
<dbReference type="AlphaFoldDB" id="A0A2G0V792"/>
<dbReference type="GO" id="GO:0000287">
    <property type="term" value="F:magnesium ion binding"/>
    <property type="evidence" value="ECO:0007669"/>
    <property type="project" value="UniProtKB-UniRule"/>
</dbReference>
<dbReference type="GO" id="GO:0000049">
    <property type="term" value="F:tRNA binding"/>
    <property type="evidence" value="ECO:0007669"/>
    <property type="project" value="InterPro"/>
</dbReference>
<keyword evidence="16" id="KW-1185">Reference proteome</keyword>
<proteinExistence type="inferred from homology"/>
<comment type="caution">
    <text evidence="13">Lacks conserved residue(s) required for the propagation of feature annotation.</text>
</comment>
<evidence type="ECO:0000256" key="13">
    <source>
        <dbReference type="HAMAP-Rule" id="MF_00281"/>
    </source>
</evidence>
<dbReference type="InterPro" id="IPR004529">
    <property type="entry name" value="Phe-tRNA-synth_IIc_asu"/>
</dbReference>
<dbReference type="EMBL" id="MKGN01000004">
    <property type="protein sequence ID" value="PHN16340.1"/>
    <property type="molecule type" value="Genomic_DNA"/>
</dbReference>
<evidence type="ECO:0000256" key="11">
    <source>
        <dbReference type="ARBA" id="ARBA00023146"/>
    </source>
</evidence>
<evidence type="ECO:0000256" key="3">
    <source>
        <dbReference type="ARBA" id="ARBA00011209"/>
    </source>
</evidence>
<dbReference type="PANTHER" id="PTHR11538">
    <property type="entry name" value="PHENYLALANYL-TRNA SYNTHETASE"/>
    <property type="match status" value="1"/>
</dbReference>
<dbReference type="HAMAP" id="MF_00281">
    <property type="entry name" value="Phe_tRNA_synth_alpha1"/>
    <property type="match status" value="1"/>
</dbReference>
<feature type="domain" description="Aminoacyl-transfer RNA synthetases class-II family profile" evidence="14">
    <location>
        <begin position="117"/>
        <end position="323"/>
    </location>
</feature>
<dbReference type="CDD" id="cd00496">
    <property type="entry name" value="PheRS_alpha_core"/>
    <property type="match status" value="1"/>
</dbReference>
<dbReference type="SUPFAM" id="SSF46589">
    <property type="entry name" value="tRNA-binding arm"/>
    <property type="match status" value="1"/>
</dbReference>